<feature type="compositionally biased region" description="Polar residues" evidence="1">
    <location>
        <begin position="102"/>
        <end position="113"/>
    </location>
</feature>
<accession>A0A0C9U2W4</accession>
<sequence length="255" mass="26754">MWLRSSRFCPQPKPVPSTKPPATVDSSEGQPHVASVASTSTRAPTPEMVDFDIPPQGMDIPASPSISRAAASPSNPDATTNISIENGIATPSSNPEAADPANPSSELSLKTDNTGVESARYVADRFGAPVGNMVLNSMSSDEELEGRVTDSPCKALKRKCESVQDVQPVEDNPGNEAKRAKTAETTREDRVVQIAASKSHPKPKTKPMLARGGRRKQTVEAPAATDVAVENAPPAELRRGRSRKAVTPAGGGLAA</sequence>
<dbReference type="Proteomes" id="UP000054279">
    <property type="component" value="Unassembled WGS sequence"/>
</dbReference>
<keyword evidence="3" id="KW-1185">Reference proteome</keyword>
<feature type="region of interest" description="Disordered" evidence="1">
    <location>
        <begin position="164"/>
        <end position="255"/>
    </location>
</feature>
<proteinExistence type="predicted"/>
<dbReference type="EMBL" id="KN837304">
    <property type="protein sequence ID" value="KIJ28514.1"/>
    <property type="molecule type" value="Genomic_DNA"/>
</dbReference>
<name>A0A0C9U2W4_SPHS4</name>
<dbReference type="AlphaFoldDB" id="A0A0C9U2W4"/>
<gene>
    <name evidence="2" type="ORF">M422DRAFT_71413</name>
</gene>
<reference evidence="2 3" key="1">
    <citation type="submission" date="2014-06" db="EMBL/GenBank/DDBJ databases">
        <title>Evolutionary Origins and Diversification of the Mycorrhizal Mutualists.</title>
        <authorList>
            <consortium name="DOE Joint Genome Institute"/>
            <consortium name="Mycorrhizal Genomics Consortium"/>
            <person name="Kohler A."/>
            <person name="Kuo A."/>
            <person name="Nagy L.G."/>
            <person name="Floudas D."/>
            <person name="Copeland A."/>
            <person name="Barry K.W."/>
            <person name="Cichocki N."/>
            <person name="Veneault-Fourrey C."/>
            <person name="LaButti K."/>
            <person name="Lindquist E.A."/>
            <person name="Lipzen A."/>
            <person name="Lundell T."/>
            <person name="Morin E."/>
            <person name="Murat C."/>
            <person name="Riley R."/>
            <person name="Ohm R."/>
            <person name="Sun H."/>
            <person name="Tunlid A."/>
            <person name="Henrissat B."/>
            <person name="Grigoriev I.V."/>
            <person name="Hibbett D.S."/>
            <person name="Martin F."/>
        </authorList>
    </citation>
    <scope>NUCLEOTIDE SEQUENCE [LARGE SCALE GENOMIC DNA]</scope>
    <source>
        <strain evidence="2 3">SS14</strain>
    </source>
</reference>
<feature type="compositionally biased region" description="Polar residues" evidence="1">
    <location>
        <begin position="77"/>
        <end position="95"/>
    </location>
</feature>
<evidence type="ECO:0000313" key="2">
    <source>
        <dbReference type="EMBL" id="KIJ28514.1"/>
    </source>
</evidence>
<organism evidence="2 3">
    <name type="scientific">Sphaerobolus stellatus (strain SS14)</name>
    <dbReference type="NCBI Taxonomy" id="990650"/>
    <lineage>
        <taxon>Eukaryota</taxon>
        <taxon>Fungi</taxon>
        <taxon>Dikarya</taxon>
        <taxon>Basidiomycota</taxon>
        <taxon>Agaricomycotina</taxon>
        <taxon>Agaricomycetes</taxon>
        <taxon>Phallomycetidae</taxon>
        <taxon>Geastrales</taxon>
        <taxon>Sphaerobolaceae</taxon>
        <taxon>Sphaerobolus</taxon>
    </lineage>
</organism>
<dbReference type="HOGENOM" id="CLU_1116349_0_0_1"/>
<feature type="compositionally biased region" description="Basic and acidic residues" evidence="1">
    <location>
        <begin position="176"/>
        <end position="191"/>
    </location>
</feature>
<evidence type="ECO:0000256" key="1">
    <source>
        <dbReference type="SAM" id="MobiDB-lite"/>
    </source>
</evidence>
<evidence type="ECO:0000313" key="3">
    <source>
        <dbReference type="Proteomes" id="UP000054279"/>
    </source>
</evidence>
<feature type="compositionally biased region" description="Low complexity" evidence="1">
    <location>
        <begin position="61"/>
        <end position="76"/>
    </location>
</feature>
<protein>
    <submittedName>
        <fullName evidence="2">Unplaced genomic scaffold SPHSTscaffold_229, whole genome shotgun sequence</fullName>
    </submittedName>
</protein>
<feature type="region of interest" description="Disordered" evidence="1">
    <location>
        <begin position="1"/>
        <end position="113"/>
    </location>
</feature>